<reference evidence="2" key="1">
    <citation type="journal article" date="2015" name="Nature">
        <title>Complex archaea that bridge the gap between prokaryotes and eukaryotes.</title>
        <authorList>
            <person name="Spang A."/>
            <person name="Saw J.H."/>
            <person name="Jorgensen S.L."/>
            <person name="Zaremba-Niedzwiedzka K."/>
            <person name="Martijn J."/>
            <person name="Lind A.E."/>
            <person name="van Eijk R."/>
            <person name="Schleper C."/>
            <person name="Guy L."/>
            <person name="Ettema T.J."/>
        </authorList>
    </citation>
    <scope>NUCLEOTIDE SEQUENCE</scope>
</reference>
<accession>A0A0F9PSN0</accession>
<sequence>MGEYHEKPYKDEDGNWVVPINDRDNKFIFGRIDQFMSHARGAQQNQLNTALKARDKNLQRGGNRGTIVSRRKRVAGGRGCSHPG</sequence>
<evidence type="ECO:0000256" key="1">
    <source>
        <dbReference type="SAM" id="MobiDB-lite"/>
    </source>
</evidence>
<gene>
    <name evidence="2" type="ORF">LCGC14_0790870</name>
</gene>
<protein>
    <submittedName>
        <fullName evidence="2">Uncharacterized protein</fullName>
    </submittedName>
</protein>
<dbReference type="EMBL" id="LAZR01002089">
    <property type="protein sequence ID" value="KKN34705.1"/>
    <property type="molecule type" value="Genomic_DNA"/>
</dbReference>
<proteinExistence type="predicted"/>
<feature type="region of interest" description="Disordered" evidence="1">
    <location>
        <begin position="59"/>
        <end position="84"/>
    </location>
</feature>
<evidence type="ECO:0000313" key="2">
    <source>
        <dbReference type="EMBL" id="KKN34705.1"/>
    </source>
</evidence>
<name>A0A0F9PSN0_9ZZZZ</name>
<comment type="caution">
    <text evidence="2">The sequence shown here is derived from an EMBL/GenBank/DDBJ whole genome shotgun (WGS) entry which is preliminary data.</text>
</comment>
<dbReference type="AlphaFoldDB" id="A0A0F9PSN0"/>
<organism evidence="2">
    <name type="scientific">marine sediment metagenome</name>
    <dbReference type="NCBI Taxonomy" id="412755"/>
    <lineage>
        <taxon>unclassified sequences</taxon>
        <taxon>metagenomes</taxon>
        <taxon>ecological metagenomes</taxon>
    </lineage>
</organism>